<gene>
    <name evidence="1" type="ORF">SAMN05661012_04331</name>
    <name evidence="2" type="ORF">SR876_02710</name>
</gene>
<evidence type="ECO:0000313" key="3">
    <source>
        <dbReference type="Proteomes" id="UP000183788"/>
    </source>
</evidence>
<reference evidence="1 3" key="1">
    <citation type="submission" date="2016-11" db="EMBL/GenBank/DDBJ databases">
        <authorList>
            <person name="Jaros S."/>
            <person name="Januszkiewicz K."/>
            <person name="Wedrychowicz H."/>
        </authorList>
    </citation>
    <scope>NUCLEOTIDE SEQUENCE [LARGE SCALE GENOMIC DNA]</scope>
    <source>
        <strain evidence="1 3">DSM 784</strain>
    </source>
</reference>
<organism evidence="1 3">
    <name type="scientific">Chitinophaga sancti</name>
    <dbReference type="NCBI Taxonomy" id="1004"/>
    <lineage>
        <taxon>Bacteria</taxon>
        <taxon>Pseudomonadati</taxon>
        <taxon>Bacteroidota</taxon>
        <taxon>Chitinophagia</taxon>
        <taxon>Chitinophagales</taxon>
        <taxon>Chitinophagaceae</taxon>
        <taxon>Chitinophaga</taxon>
    </lineage>
</organism>
<dbReference type="OrthoDB" id="2375320at2"/>
<protein>
    <submittedName>
        <fullName evidence="1">Uncharacterized protein</fullName>
    </submittedName>
</protein>
<dbReference type="RefSeq" id="WP_072363322.1">
    <property type="nucleotide sequence ID" value="NZ_CP139972.1"/>
</dbReference>
<proteinExistence type="predicted"/>
<evidence type="ECO:0000313" key="2">
    <source>
        <dbReference type="EMBL" id="WQG90392.1"/>
    </source>
</evidence>
<name>A0A1K1RW49_9BACT</name>
<evidence type="ECO:0000313" key="1">
    <source>
        <dbReference type="EMBL" id="SFW76321.1"/>
    </source>
</evidence>
<dbReference type="Proteomes" id="UP001326715">
    <property type="component" value="Chromosome"/>
</dbReference>
<sequence>MEKSVFLLENGFREVERKFVKDGWIDICRDGNGTEGWTFCCLVAPSKLKNFLKDRSWGVEKGSEGRPCIFGPANENDCIYQPFCNEGFEPFLYYKRFSYVNERYIDVSEEFVNYFQLYEQGESKQKRSYYFFDEVGNKEEVLKVTPEGVKVKQRFLIEYISVRQMHFSIAFSFEVMEDLPIAEYVRFHRDEDYVTDDGNYNHLVRVVPGSGQMQSWLLGKVIIKYDPKRIHNTWYDPQYDHEEFIIGYDDNGDLKRVPCDSEEHEHFCPVFFKKDVLTKYYNDPVKYEVNGFNLSCQAFSLKMDNNGDEYVTVFLNDLRMLPQKEQLHWKHYNIVREDGMGISGSYYDTMVNGSWARKSDALDIRFKQEYQSFNKTWFEKYGWHFYKQPSGADIHLFNGLHLPADNSVVSFCNQILTVVKFTIDSLNEEMLVKDLPKIEMEKGIAKFERFIKHKGHDLPYMFSFLKHLQDLRSSLIAHKFSESNKNAKRALAYFEMKHDNYREVAITIIGKSLWTVNTLRRLFLEPVEDGTDLC</sequence>
<reference evidence="2 4" key="2">
    <citation type="submission" date="2023-11" db="EMBL/GenBank/DDBJ databases">
        <title>MicrobeMod: A computational toolkit for identifying prokaryotic methylation and restriction-modification with nanopore sequencing.</title>
        <authorList>
            <person name="Crits-Christoph A."/>
            <person name="Kang S.C."/>
            <person name="Lee H."/>
            <person name="Ostrov N."/>
        </authorList>
    </citation>
    <scope>NUCLEOTIDE SEQUENCE [LARGE SCALE GENOMIC DNA]</scope>
    <source>
        <strain evidence="2 4">ATCC 23090</strain>
    </source>
</reference>
<dbReference type="Proteomes" id="UP000183788">
    <property type="component" value="Unassembled WGS sequence"/>
</dbReference>
<keyword evidence="4" id="KW-1185">Reference proteome</keyword>
<accession>A0A1K1RW49</accession>
<dbReference type="AlphaFoldDB" id="A0A1K1RW49"/>
<dbReference type="EMBL" id="CP140154">
    <property type="protein sequence ID" value="WQG90392.1"/>
    <property type="molecule type" value="Genomic_DNA"/>
</dbReference>
<evidence type="ECO:0000313" key="4">
    <source>
        <dbReference type="Proteomes" id="UP001326715"/>
    </source>
</evidence>
<dbReference type="EMBL" id="FPIZ01000015">
    <property type="protein sequence ID" value="SFW76321.1"/>
    <property type="molecule type" value="Genomic_DNA"/>
</dbReference>